<feature type="region of interest" description="Disordered" evidence="1">
    <location>
        <begin position="1"/>
        <end position="34"/>
    </location>
</feature>
<sequence>MSNKKLSDTEIEQFLDKPSKNENGHDFSDTESANDIATIRRNLDQAVYYTQCLEAMQIGKSGWEQGKKSRGGAPTKCTYQVKEPSSLNLCMVLTDAVGKNLRREIVIIINHM</sequence>
<dbReference type="EMBL" id="CADEBC010000438">
    <property type="protein sequence ID" value="CAB3231358.1"/>
    <property type="molecule type" value="Genomic_DNA"/>
</dbReference>
<evidence type="ECO:0000313" key="3">
    <source>
        <dbReference type="Proteomes" id="UP000494106"/>
    </source>
</evidence>
<evidence type="ECO:0000313" key="2">
    <source>
        <dbReference type="EMBL" id="CAB3231358.1"/>
    </source>
</evidence>
<dbReference type="AlphaFoldDB" id="A0A8S0ZI36"/>
<reference evidence="2 3" key="1">
    <citation type="submission" date="2020-04" db="EMBL/GenBank/DDBJ databases">
        <authorList>
            <person name="Wallbank WR R."/>
            <person name="Pardo Diaz C."/>
            <person name="Kozak K."/>
            <person name="Martin S."/>
            <person name="Jiggins C."/>
            <person name="Moest M."/>
            <person name="Warren A I."/>
            <person name="Byers J.R.P. K."/>
            <person name="Montejo-Kovacevich G."/>
            <person name="Yen C E."/>
        </authorList>
    </citation>
    <scope>NUCLEOTIDE SEQUENCE [LARGE SCALE GENOMIC DNA]</scope>
</reference>
<evidence type="ECO:0000256" key="1">
    <source>
        <dbReference type="SAM" id="MobiDB-lite"/>
    </source>
</evidence>
<name>A0A8S0ZI36_ARCPL</name>
<keyword evidence="3" id="KW-1185">Reference proteome</keyword>
<dbReference type="OrthoDB" id="6931805at2759"/>
<proteinExistence type="predicted"/>
<gene>
    <name evidence="2" type="ORF">APLA_LOCUS4445</name>
</gene>
<comment type="caution">
    <text evidence="2">The sequence shown here is derived from an EMBL/GenBank/DDBJ whole genome shotgun (WGS) entry which is preliminary data.</text>
</comment>
<feature type="compositionally biased region" description="Basic and acidic residues" evidence="1">
    <location>
        <begin position="1"/>
        <end position="28"/>
    </location>
</feature>
<organism evidence="2 3">
    <name type="scientific">Arctia plantaginis</name>
    <name type="common">Wood tiger moth</name>
    <name type="synonym">Phalaena plantaginis</name>
    <dbReference type="NCBI Taxonomy" id="874455"/>
    <lineage>
        <taxon>Eukaryota</taxon>
        <taxon>Metazoa</taxon>
        <taxon>Ecdysozoa</taxon>
        <taxon>Arthropoda</taxon>
        <taxon>Hexapoda</taxon>
        <taxon>Insecta</taxon>
        <taxon>Pterygota</taxon>
        <taxon>Neoptera</taxon>
        <taxon>Endopterygota</taxon>
        <taxon>Lepidoptera</taxon>
        <taxon>Glossata</taxon>
        <taxon>Ditrysia</taxon>
        <taxon>Noctuoidea</taxon>
        <taxon>Erebidae</taxon>
        <taxon>Arctiinae</taxon>
        <taxon>Arctia</taxon>
    </lineage>
</organism>
<dbReference type="Proteomes" id="UP000494106">
    <property type="component" value="Unassembled WGS sequence"/>
</dbReference>
<accession>A0A8S0ZI36</accession>
<protein>
    <submittedName>
        <fullName evidence="2">Uncharacterized protein</fullName>
    </submittedName>
</protein>